<dbReference type="eggNOG" id="COG1173">
    <property type="taxonomic scope" value="Bacteria"/>
</dbReference>
<keyword evidence="2 8" id="KW-0813">Transport</keyword>
<feature type="transmembrane region" description="Helical" evidence="8">
    <location>
        <begin position="12"/>
        <end position="37"/>
    </location>
</feature>
<dbReference type="PROSITE" id="PS50928">
    <property type="entry name" value="ABC_TM1"/>
    <property type="match status" value="1"/>
</dbReference>
<evidence type="ECO:0000256" key="4">
    <source>
        <dbReference type="ARBA" id="ARBA00022519"/>
    </source>
</evidence>
<evidence type="ECO:0000259" key="9">
    <source>
        <dbReference type="PROSITE" id="PS50928"/>
    </source>
</evidence>
<comment type="subcellular location">
    <subcellularLocation>
        <location evidence="1">Cell inner membrane</location>
        <topology evidence="1">Multi-pass membrane protein</topology>
    </subcellularLocation>
    <subcellularLocation>
        <location evidence="8">Cell membrane</location>
        <topology evidence="8">Multi-pass membrane protein</topology>
    </subcellularLocation>
</comment>
<evidence type="ECO:0000256" key="2">
    <source>
        <dbReference type="ARBA" id="ARBA00022448"/>
    </source>
</evidence>
<keyword evidence="11" id="KW-1185">Reference proteome</keyword>
<evidence type="ECO:0000256" key="8">
    <source>
        <dbReference type="RuleBase" id="RU363032"/>
    </source>
</evidence>
<dbReference type="GO" id="GO:0005886">
    <property type="term" value="C:plasma membrane"/>
    <property type="evidence" value="ECO:0007669"/>
    <property type="project" value="UniProtKB-SubCell"/>
</dbReference>
<dbReference type="CDD" id="cd06261">
    <property type="entry name" value="TM_PBP2"/>
    <property type="match status" value="1"/>
</dbReference>
<dbReference type="SUPFAM" id="SSF161098">
    <property type="entry name" value="MetI-like"/>
    <property type="match status" value="1"/>
</dbReference>
<keyword evidence="3" id="KW-1003">Cell membrane</keyword>
<feature type="transmembrane region" description="Helical" evidence="8">
    <location>
        <begin position="245"/>
        <end position="268"/>
    </location>
</feature>
<dbReference type="STRING" id="371042.NG99_00115"/>
<dbReference type="Proteomes" id="UP000030351">
    <property type="component" value="Unassembled WGS sequence"/>
</dbReference>
<dbReference type="PANTHER" id="PTHR43386:SF1">
    <property type="entry name" value="D,D-DIPEPTIDE TRANSPORT SYSTEM PERMEASE PROTEIN DDPC-RELATED"/>
    <property type="match status" value="1"/>
</dbReference>
<reference evidence="10 11" key="1">
    <citation type="submission" date="2014-10" db="EMBL/GenBank/DDBJ databases">
        <title>Genome sequence of Erwinia typographi M043b.</title>
        <authorList>
            <person name="Chan K.-G."/>
            <person name="Tan W.-S."/>
        </authorList>
    </citation>
    <scope>NUCLEOTIDE SEQUENCE [LARGE SCALE GENOMIC DNA]</scope>
    <source>
        <strain evidence="10 11">M043b</strain>
    </source>
</reference>
<evidence type="ECO:0000256" key="1">
    <source>
        <dbReference type="ARBA" id="ARBA00004429"/>
    </source>
</evidence>
<evidence type="ECO:0000313" key="11">
    <source>
        <dbReference type="Proteomes" id="UP000030351"/>
    </source>
</evidence>
<feature type="domain" description="ABC transmembrane type-1" evidence="9">
    <location>
        <begin position="77"/>
        <end position="265"/>
    </location>
</feature>
<dbReference type="InterPro" id="IPR050366">
    <property type="entry name" value="BP-dependent_transpt_permease"/>
</dbReference>
<dbReference type="PANTHER" id="PTHR43386">
    <property type="entry name" value="OLIGOPEPTIDE TRANSPORT SYSTEM PERMEASE PROTEIN APPC"/>
    <property type="match status" value="1"/>
</dbReference>
<sequence>MSALSLLKPRGIHASGWCGAFILLLIVAIALLAPWLTTSDPTAMIARPYLAPGQSAAHWLGTDTLGRDIWSGIAWGARLSLSIGLSAGLLTALLGLVIGTIAGFYGGWVDNQLMRITELFQIMPSLLFTLVLVLILGPTVSTITFGIAATSWPNVARIARGEARRLRNLDFVLAGKVMGMRDLHILWLHILPNVLIPVVAMLAMLVGHAILTEAALAFLGMGDPNVVSWGSMIGQGRDVLRSAGYISAIPGIAIFITVASLSLLGRAINDVINPQRGRLQ</sequence>
<protein>
    <submittedName>
        <fullName evidence="10">ABC transporter permease</fullName>
    </submittedName>
</protein>
<evidence type="ECO:0000313" key="10">
    <source>
        <dbReference type="EMBL" id="KGT96070.1"/>
    </source>
</evidence>
<evidence type="ECO:0000256" key="3">
    <source>
        <dbReference type="ARBA" id="ARBA00022475"/>
    </source>
</evidence>
<dbReference type="EMBL" id="JRUQ01000003">
    <property type="protein sequence ID" value="KGT96070.1"/>
    <property type="molecule type" value="Genomic_DNA"/>
</dbReference>
<feature type="transmembrane region" description="Helical" evidence="8">
    <location>
        <begin position="83"/>
        <end position="106"/>
    </location>
</feature>
<dbReference type="AlphaFoldDB" id="A0A0A3ZB09"/>
<evidence type="ECO:0000256" key="7">
    <source>
        <dbReference type="ARBA" id="ARBA00023136"/>
    </source>
</evidence>
<name>A0A0A3ZB09_9GAMM</name>
<proteinExistence type="inferred from homology"/>
<comment type="similarity">
    <text evidence="8">Belongs to the binding-protein-dependent transport system permease family.</text>
</comment>
<accession>A0A0A3ZB09</accession>
<dbReference type="InterPro" id="IPR000515">
    <property type="entry name" value="MetI-like"/>
</dbReference>
<dbReference type="OrthoDB" id="9805884at2"/>
<feature type="transmembrane region" description="Helical" evidence="8">
    <location>
        <begin position="186"/>
        <end position="211"/>
    </location>
</feature>
<keyword evidence="4" id="KW-0997">Cell inner membrane</keyword>
<organism evidence="10 11">
    <name type="scientific">Erwinia typographi</name>
    <dbReference type="NCBI Taxonomy" id="371042"/>
    <lineage>
        <taxon>Bacteria</taxon>
        <taxon>Pseudomonadati</taxon>
        <taxon>Pseudomonadota</taxon>
        <taxon>Gammaproteobacteria</taxon>
        <taxon>Enterobacterales</taxon>
        <taxon>Erwiniaceae</taxon>
        <taxon>Erwinia</taxon>
    </lineage>
</organism>
<dbReference type="GO" id="GO:0055085">
    <property type="term" value="P:transmembrane transport"/>
    <property type="evidence" value="ECO:0007669"/>
    <property type="project" value="InterPro"/>
</dbReference>
<comment type="caution">
    <text evidence="10">The sequence shown here is derived from an EMBL/GenBank/DDBJ whole genome shotgun (WGS) entry which is preliminary data.</text>
</comment>
<feature type="transmembrane region" description="Helical" evidence="8">
    <location>
        <begin position="126"/>
        <end position="150"/>
    </location>
</feature>
<keyword evidence="6 8" id="KW-1133">Transmembrane helix</keyword>
<dbReference type="RefSeq" id="WP_034887131.1">
    <property type="nucleotide sequence ID" value="NZ_JRUQ01000003.1"/>
</dbReference>
<keyword evidence="7 8" id="KW-0472">Membrane</keyword>
<dbReference type="Pfam" id="PF00528">
    <property type="entry name" value="BPD_transp_1"/>
    <property type="match status" value="1"/>
</dbReference>
<keyword evidence="5 8" id="KW-0812">Transmembrane</keyword>
<gene>
    <name evidence="10" type="ORF">NG99_00115</name>
</gene>
<dbReference type="InterPro" id="IPR035906">
    <property type="entry name" value="MetI-like_sf"/>
</dbReference>
<dbReference type="Gene3D" id="1.10.3720.10">
    <property type="entry name" value="MetI-like"/>
    <property type="match status" value="1"/>
</dbReference>
<evidence type="ECO:0000256" key="6">
    <source>
        <dbReference type="ARBA" id="ARBA00022989"/>
    </source>
</evidence>
<evidence type="ECO:0000256" key="5">
    <source>
        <dbReference type="ARBA" id="ARBA00022692"/>
    </source>
</evidence>